<proteinExistence type="predicted"/>
<gene>
    <name evidence="2" type="ORF">ZIOFF_054132</name>
</gene>
<dbReference type="CDD" id="cd00821">
    <property type="entry name" value="PH"/>
    <property type="match status" value="1"/>
</dbReference>
<organism evidence="2 3">
    <name type="scientific">Zingiber officinale</name>
    <name type="common">Ginger</name>
    <name type="synonym">Amomum zingiber</name>
    <dbReference type="NCBI Taxonomy" id="94328"/>
    <lineage>
        <taxon>Eukaryota</taxon>
        <taxon>Viridiplantae</taxon>
        <taxon>Streptophyta</taxon>
        <taxon>Embryophyta</taxon>
        <taxon>Tracheophyta</taxon>
        <taxon>Spermatophyta</taxon>
        <taxon>Magnoliopsida</taxon>
        <taxon>Liliopsida</taxon>
        <taxon>Zingiberales</taxon>
        <taxon>Zingiberaceae</taxon>
        <taxon>Zingiber</taxon>
    </lineage>
</organism>
<sequence>MEKAYLWRSKKRDDLVRLQDLVEGEEREKPECALKMQEIPPPQTPREPMEFLARSWSVSASEISKALLRNKKRNFVVDRLPEMMHPDFFVVAAANAGAPLTASKRVRSLSSSYMVDDGMDLLDSSCFRRLILQPRGGGNNIITHNRTIGKLFHQKESSRTKERSKEKARAEKARIHAAVSVAGVAAAVAAITAASNSENQTSKMSAAMASATEILASHCIEIAEQAGADHELVASAVRSAVDVKTAGDLMTLTAAAATALRGAAALKLRLNREARNNAATVIPYEKSQCGSPDIWCKEGELLKRTRKGTLHWKRVSIYINRKSQVIVKLKSKHIAGALSKKKKSVVYGVYDEIPAWPECAKEFMEDRCYFGLRTAQGLIEFECENETTKQKWVNGVQNLLRQVSSSVGEKIEQSMELLKLT</sequence>
<dbReference type="InterPro" id="IPR040269">
    <property type="entry name" value="VAB"/>
</dbReference>
<accession>A0A8J5FJW8</accession>
<dbReference type="SUPFAM" id="SSF50729">
    <property type="entry name" value="PH domain-like"/>
    <property type="match status" value="1"/>
</dbReference>
<dbReference type="EMBL" id="JACMSC010000015">
    <property type="protein sequence ID" value="KAG6485572.1"/>
    <property type="molecule type" value="Genomic_DNA"/>
</dbReference>
<dbReference type="SMART" id="SM00233">
    <property type="entry name" value="PH"/>
    <property type="match status" value="1"/>
</dbReference>
<dbReference type="PANTHER" id="PTHR31351">
    <property type="entry name" value="EXPRESSED PROTEIN"/>
    <property type="match status" value="1"/>
</dbReference>
<feature type="domain" description="PH" evidence="1">
    <location>
        <begin position="295"/>
        <end position="403"/>
    </location>
</feature>
<dbReference type="InterPro" id="IPR001849">
    <property type="entry name" value="PH_domain"/>
</dbReference>
<dbReference type="Pfam" id="PF05703">
    <property type="entry name" value="Auxin_canalis"/>
    <property type="match status" value="1"/>
</dbReference>
<evidence type="ECO:0000313" key="3">
    <source>
        <dbReference type="Proteomes" id="UP000734854"/>
    </source>
</evidence>
<evidence type="ECO:0000313" key="2">
    <source>
        <dbReference type="EMBL" id="KAG6485572.1"/>
    </source>
</evidence>
<protein>
    <recommendedName>
        <fullName evidence="1">PH domain-containing protein</fullName>
    </recommendedName>
</protein>
<reference evidence="2 3" key="1">
    <citation type="submission" date="2020-08" db="EMBL/GenBank/DDBJ databases">
        <title>Plant Genome Project.</title>
        <authorList>
            <person name="Zhang R.-G."/>
        </authorList>
    </citation>
    <scope>NUCLEOTIDE SEQUENCE [LARGE SCALE GENOMIC DNA]</scope>
    <source>
        <tissue evidence="2">Rhizome</tissue>
    </source>
</reference>
<dbReference type="InterPro" id="IPR008546">
    <property type="entry name" value="VAN3-bd-like_auxin_canal"/>
</dbReference>
<dbReference type="GO" id="GO:0010087">
    <property type="term" value="P:phloem or xylem histogenesis"/>
    <property type="evidence" value="ECO:0007669"/>
    <property type="project" value="TreeGrafter"/>
</dbReference>
<keyword evidence="3" id="KW-1185">Reference proteome</keyword>
<dbReference type="AlphaFoldDB" id="A0A8J5FJW8"/>
<dbReference type="Proteomes" id="UP000734854">
    <property type="component" value="Unassembled WGS sequence"/>
</dbReference>
<name>A0A8J5FJW8_ZINOF</name>
<dbReference type="Pfam" id="PF08458">
    <property type="entry name" value="PH_2"/>
    <property type="match status" value="1"/>
</dbReference>
<dbReference type="PANTHER" id="PTHR31351:SF24">
    <property type="entry name" value="VAN3-BINDING PROTEIN-LIKE"/>
    <property type="match status" value="1"/>
</dbReference>
<dbReference type="InterPro" id="IPR013666">
    <property type="entry name" value="PH_pln"/>
</dbReference>
<evidence type="ECO:0000259" key="1">
    <source>
        <dbReference type="SMART" id="SM00233"/>
    </source>
</evidence>
<comment type="caution">
    <text evidence="2">The sequence shown here is derived from an EMBL/GenBank/DDBJ whole genome shotgun (WGS) entry which is preliminary data.</text>
</comment>
<dbReference type="GO" id="GO:0010305">
    <property type="term" value="P:leaf vascular tissue pattern formation"/>
    <property type="evidence" value="ECO:0007669"/>
    <property type="project" value="TreeGrafter"/>
</dbReference>
<dbReference type="GO" id="GO:0009734">
    <property type="term" value="P:auxin-activated signaling pathway"/>
    <property type="evidence" value="ECO:0007669"/>
    <property type="project" value="TreeGrafter"/>
</dbReference>